<evidence type="ECO:0000313" key="2">
    <source>
        <dbReference type="EMBL" id="GAJ10150.1"/>
    </source>
</evidence>
<dbReference type="EMBL" id="BARW01029499">
    <property type="protein sequence ID" value="GAJ10150.1"/>
    <property type="molecule type" value="Genomic_DNA"/>
</dbReference>
<feature type="transmembrane region" description="Helical" evidence="1">
    <location>
        <begin position="42"/>
        <end position="63"/>
    </location>
</feature>
<proteinExistence type="predicted"/>
<dbReference type="AlphaFoldDB" id="X1VN70"/>
<keyword evidence="1" id="KW-1133">Transmembrane helix</keyword>
<gene>
    <name evidence="2" type="ORF">S12H4_47390</name>
</gene>
<name>X1VN70_9ZZZZ</name>
<organism evidence="2">
    <name type="scientific">marine sediment metagenome</name>
    <dbReference type="NCBI Taxonomy" id="412755"/>
    <lineage>
        <taxon>unclassified sequences</taxon>
        <taxon>metagenomes</taxon>
        <taxon>ecological metagenomes</taxon>
    </lineage>
</organism>
<evidence type="ECO:0000256" key="1">
    <source>
        <dbReference type="SAM" id="Phobius"/>
    </source>
</evidence>
<keyword evidence="1" id="KW-0472">Membrane</keyword>
<comment type="caution">
    <text evidence="2">The sequence shown here is derived from an EMBL/GenBank/DDBJ whole genome shotgun (WGS) entry which is preliminary data.</text>
</comment>
<protein>
    <submittedName>
        <fullName evidence="2">Uncharacterized protein</fullName>
    </submittedName>
</protein>
<feature type="non-terminal residue" evidence="2">
    <location>
        <position position="67"/>
    </location>
</feature>
<keyword evidence="1" id="KW-0812">Transmembrane</keyword>
<reference evidence="2" key="1">
    <citation type="journal article" date="2014" name="Front. Microbiol.">
        <title>High frequency of phylogenetically diverse reductive dehalogenase-homologous genes in deep subseafloor sedimentary metagenomes.</title>
        <authorList>
            <person name="Kawai M."/>
            <person name="Futagami T."/>
            <person name="Toyoda A."/>
            <person name="Takaki Y."/>
            <person name="Nishi S."/>
            <person name="Hori S."/>
            <person name="Arai W."/>
            <person name="Tsubouchi T."/>
            <person name="Morono Y."/>
            <person name="Uchiyama I."/>
            <person name="Ito T."/>
            <person name="Fujiyama A."/>
            <person name="Inagaki F."/>
            <person name="Takami H."/>
        </authorList>
    </citation>
    <scope>NUCLEOTIDE SEQUENCE</scope>
    <source>
        <strain evidence="2">Expedition CK06-06</strain>
    </source>
</reference>
<sequence length="67" mass="6844">MTTEQCFVIPEDAVDAQAVPPAADTPAQPDPKTSALPDNKTLAAFGVFILLAGGASVAVRITYGELA</sequence>
<accession>X1VN70</accession>